<dbReference type="GO" id="GO:0009897">
    <property type="term" value="C:external side of plasma membrane"/>
    <property type="evidence" value="ECO:0007669"/>
    <property type="project" value="TreeGrafter"/>
</dbReference>
<dbReference type="InterPro" id="IPR036179">
    <property type="entry name" value="Ig-like_dom_sf"/>
</dbReference>
<dbReference type="GO" id="GO:0005615">
    <property type="term" value="C:extracellular space"/>
    <property type="evidence" value="ECO:0007669"/>
    <property type="project" value="TreeGrafter"/>
</dbReference>
<evidence type="ECO:0000259" key="3">
    <source>
        <dbReference type="PROSITE" id="PS50835"/>
    </source>
</evidence>
<proteinExistence type="predicted"/>
<dbReference type="CDD" id="cd07698">
    <property type="entry name" value="IgC1_MHC_I_alpha3"/>
    <property type="match status" value="1"/>
</dbReference>
<dbReference type="SUPFAM" id="SSF48726">
    <property type="entry name" value="Immunoglobulin"/>
    <property type="match status" value="1"/>
</dbReference>
<keyword evidence="1" id="KW-0325">Glycoprotein</keyword>
<dbReference type="PROSITE" id="PS50835">
    <property type="entry name" value="IG_LIKE"/>
    <property type="match status" value="1"/>
</dbReference>
<evidence type="ECO:0000313" key="5">
    <source>
        <dbReference type="Proteomes" id="UP000472270"/>
    </source>
</evidence>
<evidence type="ECO:0000256" key="2">
    <source>
        <dbReference type="ARBA" id="ARBA00023319"/>
    </source>
</evidence>
<dbReference type="PANTHER" id="PTHR16675:SF237">
    <property type="entry name" value="MHC CLASS I ANTIGEN TRANSCRIPT VARIANT 1-RELATED"/>
    <property type="match status" value="1"/>
</dbReference>
<keyword evidence="5" id="KW-1185">Reference proteome</keyword>
<dbReference type="SMART" id="SM00407">
    <property type="entry name" value="IGc1"/>
    <property type="match status" value="1"/>
</dbReference>
<dbReference type="InterPro" id="IPR003597">
    <property type="entry name" value="Ig_C1-set"/>
</dbReference>
<protein>
    <recommendedName>
        <fullName evidence="3">Ig-like domain-containing protein</fullName>
    </recommendedName>
</protein>
<evidence type="ECO:0000313" key="4">
    <source>
        <dbReference type="Ensembl" id="ENSSRHP00000048869.1"/>
    </source>
</evidence>
<dbReference type="InterPro" id="IPR013783">
    <property type="entry name" value="Ig-like_fold"/>
</dbReference>
<feature type="domain" description="Ig-like" evidence="3">
    <location>
        <begin position="29"/>
        <end position="107"/>
    </location>
</feature>
<dbReference type="InterPro" id="IPR003006">
    <property type="entry name" value="Ig/MHC_CS"/>
</dbReference>
<dbReference type="AlphaFoldDB" id="A0A673J5B8"/>
<reference evidence="4" key="1">
    <citation type="submission" date="2025-08" db="UniProtKB">
        <authorList>
            <consortium name="Ensembl"/>
        </authorList>
    </citation>
    <scope>IDENTIFICATION</scope>
</reference>
<accession>A0A673J5B8</accession>
<dbReference type="Pfam" id="PF07654">
    <property type="entry name" value="C1-set"/>
    <property type="match status" value="1"/>
</dbReference>
<evidence type="ECO:0000256" key="1">
    <source>
        <dbReference type="ARBA" id="ARBA00023180"/>
    </source>
</evidence>
<dbReference type="InterPro" id="IPR007110">
    <property type="entry name" value="Ig-like_dom"/>
</dbReference>
<dbReference type="Ensembl" id="ENSSRHT00000050249.1">
    <property type="protein sequence ID" value="ENSSRHP00000048869.1"/>
    <property type="gene ID" value="ENSSRHG00000024613.1"/>
</dbReference>
<keyword evidence="2" id="KW-0393">Immunoglobulin domain</keyword>
<dbReference type="Gene3D" id="2.60.40.10">
    <property type="entry name" value="Immunoglobulins"/>
    <property type="match status" value="1"/>
</dbReference>
<dbReference type="PANTHER" id="PTHR16675">
    <property type="entry name" value="MHC CLASS I-RELATED"/>
    <property type="match status" value="1"/>
</dbReference>
<dbReference type="InterPro" id="IPR050208">
    <property type="entry name" value="MHC_class-I_related"/>
</dbReference>
<dbReference type="GO" id="GO:0006955">
    <property type="term" value="P:immune response"/>
    <property type="evidence" value="ECO:0007669"/>
    <property type="project" value="TreeGrafter"/>
</dbReference>
<reference evidence="4" key="2">
    <citation type="submission" date="2025-09" db="UniProtKB">
        <authorList>
            <consortium name="Ensembl"/>
        </authorList>
    </citation>
    <scope>IDENTIFICATION</scope>
</reference>
<dbReference type="Proteomes" id="UP000472270">
    <property type="component" value="Unassembled WGS sequence"/>
</dbReference>
<name>A0A673J5B8_9TELE</name>
<organism evidence="4 5">
    <name type="scientific">Sinocyclocheilus rhinocerous</name>
    <dbReference type="NCBI Taxonomy" id="307959"/>
    <lineage>
        <taxon>Eukaryota</taxon>
        <taxon>Metazoa</taxon>
        <taxon>Chordata</taxon>
        <taxon>Craniata</taxon>
        <taxon>Vertebrata</taxon>
        <taxon>Euteleostomi</taxon>
        <taxon>Actinopterygii</taxon>
        <taxon>Neopterygii</taxon>
        <taxon>Teleostei</taxon>
        <taxon>Ostariophysi</taxon>
        <taxon>Cypriniformes</taxon>
        <taxon>Cyprinidae</taxon>
        <taxon>Cyprininae</taxon>
        <taxon>Sinocyclocheilus</taxon>
    </lineage>
</organism>
<sequence>MFVLTLCIHSKYLIFSSHSSQSFVFFLAPEVSVLQRNSSSPVVCHVTGFYPAAVTITWLRNEEEHDEDVDFGELLPNEDGTFQKTVTLHVPPDEGKKNLYFCVVEHE</sequence>
<dbReference type="PROSITE" id="PS00290">
    <property type="entry name" value="IG_MHC"/>
    <property type="match status" value="1"/>
</dbReference>